<comment type="similarity">
    <text evidence="3 8">Belongs to the type-II 3-dehydroquinase family.</text>
</comment>
<dbReference type="PANTHER" id="PTHR21272">
    <property type="entry name" value="CATABOLIC 3-DEHYDROQUINASE"/>
    <property type="match status" value="1"/>
</dbReference>
<evidence type="ECO:0000256" key="8">
    <source>
        <dbReference type="HAMAP-Rule" id="MF_00169"/>
    </source>
</evidence>
<evidence type="ECO:0000256" key="10">
    <source>
        <dbReference type="PIRSR" id="PIRSR001399-2"/>
    </source>
</evidence>
<dbReference type="EC" id="4.2.1.10" evidence="5 8"/>
<dbReference type="GO" id="GO:0009073">
    <property type="term" value="P:aromatic amino acid family biosynthetic process"/>
    <property type="evidence" value="ECO:0007669"/>
    <property type="project" value="UniProtKB-KW"/>
</dbReference>
<dbReference type="OrthoDB" id="9790793at2"/>
<dbReference type="EMBL" id="LAVO01000005">
    <property type="protein sequence ID" value="KOS11427.1"/>
    <property type="molecule type" value="Genomic_DNA"/>
</dbReference>
<comment type="subunit">
    <text evidence="4 8">Homododecamer.</text>
</comment>
<evidence type="ECO:0000313" key="12">
    <source>
        <dbReference type="EMBL" id="KOS11427.1"/>
    </source>
</evidence>
<evidence type="ECO:0000256" key="5">
    <source>
        <dbReference type="ARBA" id="ARBA00012060"/>
    </source>
</evidence>
<feature type="binding site" evidence="8 10">
    <location>
        <position position="89"/>
    </location>
    <ligand>
        <name>substrate</name>
    </ligand>
</feature>
<sequence length="155" mass="16391">MTERRLLLVNGPNLNLLGTRQPEIYGHETLADVEELVRDRAGRRGFDIRAIQSNHEGVLIDAIHAARADCAGIVINPGGLTHTSVALRDALAGVSLPVAEVHISDIAARESFRHFSYVRDVAAVHVIGEGIAGYGRATDALIALISGDEAAGGVP</sequence>
<evidence type="ECO:0000256" key="11">
    <source>
        <dbReference type="PIRSR" id="PIRSR001399-3"/>
    </source>
</evidence>
<dbReference type="GO" id="GO:0009423">
    <property type="term" value="P:chorismate biosynthetic process"/>
    <property type="evidence" value="ECO:0007669"/>
    <property type="project" value="UniProtKB-UniRule"/>
</dbReference>
<evidence type="ECO:0000256" key="6">
    <source>
        <dbReference type="ARBA" id="ARBA00023141"/>
    </source>
</evidence>
<evidence type="ECO:0000256" key="4">
    <source>
        <dbReference type="ARBA" id="ARBA00011193"/>
    </source>
</evidence>
<keyword evidence="13" id="KW-1185">Reference proteome</keyword>
<dbReference type="InterPro" id="IPR001874">
    <property type="entry name" value="DHquinase_II"/>
</dbReference>
<dbReference type="Gene3D" id="3.40.50.9100">
    <property type="entry name" value="Dehydroquinase, class II"/>
    <property type="match status" value="1"/>
</dbReference>
<dbReference type="NCBIfam" id="NF003806">
    <property type="entry name" value="PRK05395.1-3"/>
    <property type="match status" value="1"/>
</dbReference>
<dbReference type="GO" id="GO:0019631">
    <property type="term" value="P:quinate catabolic process"/>
    <property type="evidence" value="ECO:0007669"/>
    <property type="project" value="TreeGrafter"/>
</dbReference>
<dbReference type="KEGG" id="mcw:A8L33_10045"/>
<evidence type="ECO:0000256" key="7">
    <source>
        <dbReference type="ARBA" id="ARBA00023239"/>
    </source>
</evidence>
<evidence type="ECO:0000313" key="13">
    <source>
        <dbReference type="Proteomes" id="UP000037737"/>
    </source>
</evidence>
<feature type="binding site" evidence="8 10">
    <location>
        <position position="76"/>
    </location>
    <ligand>
        <name>substrate</name>
    </ligand>
</feature>
<evidence type="ECO:0000256" key="2">
    <source>
        <dbReference type="ARBA" id="ARBA00004902"/>
    </source>
</evidence>
<name>A0A0M8MJL9_9MICO</name>
<feature type="binding site" evidence="8 10">
    <location>
        <begin position="103"/>
        <end position="104"/>
    </location>
    <ligand>
        <name>substrate</name>
    </ligand>
</feature>
<feature type="binding site" evidence="8 10">
    <location>
        <position position="113"/>
    </location>
    <ligand>
        <name>substrate</name>
    </ligand>
</feature>
<feature type="active site" description="Proton donor" evidence="8 9">
    <location>
        <position position="102"/>
    </location>
</feature>
<dbReference type="NCBIfam" id="NF003805">
    <property type="entry name" value="PRK05395.1-2"/>
    <property type="match status" value="1"/>
</dbReference>
<evidence type="ECO:0000256" key="3">
    <source>
        <dbReference type="ARBA" id="ARBA00011037"/>
    </source>
</evidence>
<organism evidence="12 13">
    <name type="scientific">Microbacterium aurantiacum</name>
    <dbReference type="NCBI Taxonomy" id="162393"/>
    <lineage>
        <taxon>Bacteria</taxon>
        <taxon>Bacillati</taxon>
        <taxon>Actinomycetota</taxon>
        <taxon>Actinomycetes</taxon>
        <taxon>Micrococcales</taxon>
        <taxon>Microbacteriaceae</taxon>
        <taxon>Microbacterium</taxon>
    </lineage>
</organism>
<dbReference type="Proteomes" id="UP000037737">
    <property type="component" value="Unassembled WGS sequence"/>
</dbReference>
<feature type="active site" description="Proton acceptor" evidence="8 9">
    <location>
        <position position="25"/>
    </location>
</feature>
<evidence type="ECO:0000256" key="9">
    <source>
        <dbReference type="PIRSR" id="PIRSR001399-1"/>
    </source>
</evidence>
<gene>
    <name evidence="8" type="primary">aroQ</name>
    <name evidence="12" type="ORF">XI38_06155</name>
</gene>
<protein>
    <recommendedName>
        <fullName evidence="5 8">3-dehydroquinate dehydratase</fullName>
        <shortName evidence="8">3-dehydroquinase</shortName>
        <ecNumber evidence="5 8">4.2.1.10</ecNumber>
    </recommendedName>
    <alternativeName>
        <fullName evidence="8">Type II DHQase</fullName>
    </alternativeName>
</protein>
<feature type="binding site" evidence="8 10">
    <location>
        <position position="82"/>
    </location>
    <ligand>
        <name>substrate</name>
    </ligand>
</feature>
<dbReference type="PANTHER" id="PTHR21272:SF3">
    <property type="entry name" value="CATABOLIC 3-DEHYDROQUINASE"/>
    <property type="match status" value="1"/>
</dbReference>
<dbReference type="InterPro" id="IPR018509">
    <property type="entry name" value="DHquinase_II_CS"/>
</dbReference>
<comment type="function">
    <text evidence="8">Catalyzes a trans-dehydration via an enolate intermediate.</text>
</comment>
<dbReference type="SUPFAM" id="SSF52304">
    <property type="entry name" value="Type II 3-dehydroquinate dehydratase"/>
    <property type="match status" value="1"/>
</dbReference>
<keyword evidence="8" id="KW-0028">Amino-acid biosynthesis</keyword>
<proteinExistence type="inferred from homology"/>
<dbReference type="CDD" id="cd00466">
    <property type="entry name" value="DHQase_II"/>
    <property type="match status" value="1"/>
</dbReference>
<accession>A0A0M8MJL9</accession>
<dbReference type="PIRSF" id="PIRSF001399">
    <property type="entry name" value="DHquinase_II"/>
    <property type="match status" value="1"/>
</dbReference>
<dbReference type="GO" id="GO:0008652">
    <property type="term" value="P:amino acid biosynthetic process"/>
    <property type="evidence" value="ECO:0007669"/>
    <property type="project" value="UniProtKB-KW"/>
</dbReference>
<dbReference type="InterPro" id="IPR036441">
    <property type="entry name" value="DHquinase_II_sf"/>
</dbReference>
<dbReference type="NCBIfam" id="NF003807">
    <property type="entry name" value="PRK05395.1-4"/>
    <property type="match status" value="1"/>
</dbReference>
<dbReference type="PATRIC" id="fig|84292.3.peg.1256"/>
<comment type="catalytic activity">
    <reaction evidence="1 8">
        <text>3-dehydroquinate = 3-dehydroshikimate + H2O</text>
        <dbReference type="Rhea" id="RHEA:21096"/>
        <dbReference type="ChEBI" id="CHEBI:15377"/>
        <dbReference type="ChEBI" id="CHEBI:16630"/>
        <dbReference type="ChEBI" id="CHEBI:32364"/>
        <dbReference type="EC" id="4.2.1.10"/>
    </reaction>
</comment>
<dbReference type="UniPathway" id="UPA00053">
    <property type="reaction ID" value="UER00086"/>
</dbReference>
<keyword evidence="6 8" id="KW-0057">Aromatic amino acid biosynthesis</keyword>
<keyword evidence="7 8" id="KW-0456">Lyase</keyword>
<feature type="site" description="Transition state stabilizer" evidence="8 11">
    <location>
        <position position="20"/>
    </location>
</feature>
<comment type="caution">
    <text evidence="12">The sequence shown here is derived from an EMBL/GenBank/DDBJ whole genome shotgun (WGS) entry which is preliminary data.</text>
</comment>
<dbReference type="AlphaFoldDB" id="A0A0M8MJL9"/>
<evidence type="ECO:0000256" key="1">
    <source>
        <dbReference type="ARBA" id="ARBA00001864"/>
    </source>
</evidence>
<comment type="pathway">
    <text evidence="2 8">Metabolic intermediate biosynthesis; chorismate biosynthesis; chorismate from D-erythrose 4-phosphate and phosphoenolpyruvate: step 3/7.</text>
</comment>
<dbReference type="GO" id="GO:0003855">
    <property type="term" value="F:3-dehydroquinate dehydratase activity"/>
    <property type="evidence" value="ECO:0007669"/>
    <property type="project" value="UniProtKB-UniRule"/>
</dbReference>
<dbReference type="HAMAP" id="MF_00169">
    <property type="entry name" value="AroQ"/>
    <property type="match status" value="1"/>
</dbReference>
<dbReference type="PROSITE" id="PS01029">
    <property type="entry name" value="DEHYDROQUINASE_II"/>
    <property type="match status" value="1"/>
</dbReference>
<dbReference type="Pfam" id="PF01220">
    <property type="entry name" value="DHquinase_II"/>
    <property type="match status" value="1"/>
</dbReference>
<reference evidence="12" key="1">
    <citation type="submission" date="2015-04" db="EMBL/GenBank/DDBJ databases">
        <title>Complete genome sequence of Microbacterium chocolatum SIT 101, a bacterium enantioselectively hydrolyzing mesomeric diesters.</title>
        <authorList>
            <person name="Li X."/>
            <person name="Xu Y."/>
        </authorList>
    </citation>
    <scope>NUCLEOTIDE SEQUENCE [LARGE SCALE GENOMIC DNA]</scope>
    <source>
        <strain evidence="12">SIT 101</strain>
    </source>
</reference>